<accession>A0A1G6TXQ1</accession>
<evidence type="ECO:0000259" key="5">
    <source>
        <dbReference type="Pfam" id="PF12849"/>
    </source>
</evidence>
<sequence length="483" mass="52412">MPTPSAARRGLAIGAGLLLAAGLLTSCSSDEGDGTDLVAQAQEVQYRTELAQQQEIERRAANLPTRPAGTVVIDGNTDSSLTRDLTSAYVADGTVTTVDVGHSGEDEAFQRLCAGEIDLVDSSRAISRSEWEACRAVGLDVVQFQVAADAVVVAIKSESDVGGDCLTTQQVQDIYRAGSPVTNWAQVGLDEVPLSVAGPDTQNKAFDFFGRTVLDAQQPSLVNLRSDYRALDSDRGSRTFVVGSARDERIAGTNADRQRVREQLRSEVAAQRQVVDDARDEVEAATAEVTKGVRDQRPAADQARDQQRLDKANAAYQAARTKLVTLKASWTRAKRAADGSAAALKRYEATRGHLSYFRFSYYELFEEQLRPFEITLPDGQRNCVFPSQRTIVSGQYPLSQQLLLTTTTRSLDRDDVSGLLEFTLSHAVQEAEDARLVPLPDAQVNQQLAVVRGEQAPTLVVPEEDKAAVESTKDAEPVDEPAQ</sequence>
<evidence type="ECO:0000256" key="3">
    <source>
        <dbReference type="SAM" id="MobiDB-lite"/>
    </source>
</evidence>
<feature type="chain" id="PRO_5039045669" evidence="4">
    <location>
        <begin position="21"/>
        <end position="483"/>
    </location>
</feature>
<dbReference type="PANTHER" id="PTHR30570">
    <property type="entry name" value="PERIPLASMIC PHOSPHATE BINDING COMPONENT OF PHOSPHATE ABC TRANSPORTER"/>
    <property type="match status" value="1"/>
</dbReference>
<gene>
    <name evidence="6" type="ORF">SAMN05421872_107235</name>
</gene>
<keyword evidence="1 4" id="KW-0732">Signal</keyword>
<feature type="signal peptide" evidence="4">
    <location>
        <begin position="1"/>
        <end position="20"/>
    </location>
</feature>
<feature type="region of interest" description="Disordered" evidence="3">
    <location>
        <begin position="462"/>
        <end position="483"/>
    </location>
</feature>
<protein>
    <submittedName>
        <fullName evidence="6">PBP superfamily domain-containing protein</fullName>
    </submittedName>
</protein>
<proteinExistence type="predicted"/>
<feature type="coiled-coil region" evidence="2">
    <location>
        <begin position="261"/>
        <end position="329"/>
    </location>
</feature>
<dbReference type="OrthoDB" id="3771732at2"/>
<dbReference type="Gene3D" id="3.40.190.10">
    <property type="entry name" value="Periplasmic binding protein-like II"/>
    <property type="match status" value="1"/>
</dbReference>
<dbReference type="InterPro" id="IPR050811">
    <property type="entry name" value="Phosphate_ABC_transporter"/>
</dbReference>
<evidence type="ECO:0000256" key="4">
    <source>
        <dbReference type="SAM" id="SignalP"/>
    </source>
</evidence>
<keyword evidence="7" id="KW-1185">Reference proteome</keyword>
<dbReference type="EMBL" id="FMZM01000007">
    <property type="protein sequence ID" value="SDD33831.1"/>
    <property type="molecule type" value="Genomic_DNA"/>
</dbReference>
<dbReference type="STRING" id="1045774.SAMN05421872_107235"/>
<dbReference type="AlphaFoldDB" id="A0A1G6TXQ1"/>
<dbReference type="PANTHER" id="PTHR30570:SF1">
    <property type="entry name" value="PHOSPHATE-BINDING PROTEIN PSTS"/>
    <property type="match status" value="1"/>
</dbReference>
<dbReference type="SUPFAM" id="SSF53850">
    <property type="entry name" value="Periplasmic binding protein-like II"/>
    <property type="match status" value="2"/>
</dbReference>
<feature type="compositionally biased region" description="Basic and acidic residues" evidence="3">
    <location>
        <begin position="463"/>
        <end position="476"/>
    </location>
</feature>
<evidence type="ECO:0000256" key="2">
    <source>
        <dbReference type="SAM" id="Coils"/>
    </source>
</evidence>
<dbReference type="Proteomes" id="UP000199034">
    <property type="component" value="Unassembled WGS sequence"/>
</dbReference>
<dbReference type="Pfam" id="PF12849">
    <property type="entry name" value="PBP_like_2"/>
    <property type="match status" value="1"/>
</dbReference>
<reference evidence="7" key="1">
    <citation type="submission" date="2016-10" db="EMBL/GenBank/DDBJ databases">
        <authorList>
            <person name="Varghese N."/>
            <person name="Submissions S."/>
        </authorList>
    </citation>
    <scope>NUCLEOTIDE SEQUENCE [LARGE SCALE GENOMIC DNA]</scope>
    <source>
        <strain evidence="7">CGMCC 4.6858</strain>
    </source>
</reference>
<name>A0A1G6TXQ1_9ACTN</name>
<organism evidence="6 7">
    <name type="scientific">Nocardioides lianchengensis</name>
    <dbReference type="NCBI Taxonomy" id="1045774"/>
    <lineage>
        <taxon>Bacteria</taxon>
        <taxon>Bacillati</taxon>
        <taxon>Actinomycetota</taxon>
        <taxon>Actinomycetes</taxon>
        <taxon>Propionibacteriales</taxon>
        <taxon>Nocardioidaceae</taxon>
        <taxon>Nocardioides</taxon>
    </lineage>
</organism>
<evidence type="ECO:0000313" key="7">
    <source>
        <dbReference type="Proteomes" id="UP000199034"/>
    </source>
</evidence>
<dbReference type="InterPro" id="IPR024370">
    <property type="entry name" value="PBP_domain"/>
</dbReference>
<dbReference type="RefSeq" id="WP_090857287.1">
    <property type="nucleotide sequence ID" value="NZ_FMZM01000007.1"/>
</dbReference>
<keyword evidence="2" id="KW-0175">Coiled coil</keyword>
<evidence type="ECO:0000313" key="6">
    <source>
        <dbReference type="EMBL" id="SDD33831.1"/>
    </source>
</evidence>
<feature type="domain" description="PBP" evidence="5">
    <location>
        <begin position="69"/>
        <end position="425"/>
    </location>
</feature>
<evidence type="ECO:0000256" key="1">
    <source>
        <dbReference type="ARBA" id="ARBA00022729"/>
    </source>
</evidence>